<dbReference type="EMBL" id="JMIH01000010">
    <property type="protein sequence ID" value="KEO75596.1"/>
    <property type="molecule type" value="Genomic_DNA"/>
</dbReference>
<dbReference type="PANTHER" id="PTHR30273">
    <property type="entry name" value="PERIPLASMIC SIGNAL SENSOR AND SIGMA FACTOR ACTIVATOR FECR-RELATED"/>
    <property type="match status" value="1"/>
</dbReference>
<dbReference type="AlphaFoldDB" id="A0A074L054"/>
<sequence>MTEENYQLLLVRKITQNRLSSEELSLLKQYQEVLDPEGELEKNLRLAWDSSTEAVQGKPSSRMADKVADRIYLEKAKKYRNVGLFTKIAATIILIISISLYLQKGGHKDAEWATFTASTGQLGKLTLPDGTKITAMPGTSILYPLAFTTDQRLIKISGTAYLSVTRDPERPFIVSAGPTTTTVLGTSFSVHYDSLAQSGRVAVKEGKVKVETAFQSTFLKDMEVIEISHHDQTTRMDKLKDLRDFDWTQGLLTYEDTPIHEILNQLSKWYGVTITSSQAENCVFTGSFRAENLQVILLNIAESNHLKIDKIAKNHYVLTGKGC</sequence>
<evidence type="ECO:0000313" key="4">
    <source>
        <dbReference type="EMBL" id="KEO75596.1"/>
    </source>
</evidence>
<protein>
    <recommendedName>
        <fullName evidence="6">FecR protein domain-containing protein</fullName>
    </recommendedName>
</protein>
<dbReference type="Gene3D" id="2.60.120.1440">
    <property type="match status" value="1"/>
</dbReference>
<feature type="transmembrane region" description="Helical" evidence="1">
    <location>
        <begin position="84"/>
        <end position="102"/>
    </location>
</feature>
<proteinExistence type="predicted"/>
<feature type="domain" description="FecR protein" evidence="2">
    <location>
        <begin position="116"/>
        <end position="209"/>
    </location>
</feature>
<evidence type="ECO:0000313" key="5">
    <source>
        <dbReference type="Proteomes" id="UP000027821"/>
    </source>
</evidence>
<comment type="caution">
    <text evidence="4">The sequence shown here is derived from an EMBL/GenBank/DDBJ whole genome shotgun (WGS) entry which is preliminary data.</text>
</comment>
<dbReference type="PIRSF" id="PIRSF018266">
    <property type="entry name" value="FecR"/>
    <property type="match status" value="1"/>
</dbReference>
<feature type="domain" description="Protein FecR C-terminal" evidence="3">
    <location>
        <begin position="252"/>
        <end position="316"/>
    </location>
</feature>
<keyword evidence="5" id="KW-1185">Reference proteome</keyword>
<evidence type="ECO:0008006" key="6">
    <source>
        <dbReference type="Google" id="ProtNLM"/>
    </source>
</evidence>
<evidence type="ECO:0000259" key="3">
    <source>
        <dbReference type="Pfam" id="PF16344"/>
    </source>
</evidence>
<name>A0A074L054_9BACT</name>
<organism evidence="4 5">
    <name type="scientific">Anditalea andensis</name>
    <dbReference type="NCBI Taxonomy" id="1048983"/>
    <lineage>
        <taxon>Bacteria</taxon>
        <taxon>Pseudomonadati</taxon>
        <taxon>Bacteroidota</taxon>
        <taxon>Cytophagia</taxon>
        <taxon>Cytophagales</taxon>
        <taxon>Cytophagaceae</taxon>
        <taxon>Anditalea</taxon>
    </lineage>
</organism>
<dbReference type="Proteomes" id="UP000027821">
    <property type="component" value="Unassembled WGS sequence"/>
</dbReference>
<accession>A0A074L054</accession>
<dbReference type="Pfam" id="PF04773">
    <property type="entry name" value="FecR"/>
    <property type="match status" value="1"/>
</dbReference>
<dbReference type="RefSeq" id="WP_035069353.1">
    <property type="nucleotide sequence ID" value="NZ_JMIH01000010.1"/>
</dbReference>
<reference evidence="4 5" key="1">
    <citation type="submission" date="2014-04" db="EMBL/GenBank/DDBJ databases">
        <title>Characterization and application of a salt tolerant electro-active bacterium.</title>
        <authorList>
            <person name="Yang L."/>
            <person name="Wei S."/>
            <person name="Tay Q.X.M."/>
        </authorList>
    </citation>
    <scope>NUCLEOTIDE SEQUENCE [LARGE SCALE GENOMIC DNA]</scope>
    <source>
        <strain evidence="4 5">LY1</strain>
    </source>
</reference>
<dbReference type="GO" id="GO:0016989">
    <property type="term" value="F:sigma factor antagonist activity"/>
    <property type="evidence" value="ECO:0007669"/>
    <property type="project" value="TreeGrafter"/>
</dbReference>
<dbReference type="Gene3D" id="3.55.50.30">
    <property type="match status" value="1"/>
</dbReference>
<dbReference type="InterPro" id="IPR012373">
    <property type="entry name" value="Ferrdict_sens_TM"/>
</dbReference>
<gene>
    <name evidence="4" type="ORF">EL17_00445</name>
</gene>
<dbReference type="eggNOG" id="COG3712">
    <property type="taxonomic scope" value="Bacteria"/>
</dbReference>
<evidence type="ECO:0000256" key="1">
    <source>
        <dbReference type="SAM" id="Phobius"/>
    </source>
</evidence>
<dbReference type="InterPro" id="IPR032508">
    <property type="entry name" value="FecR_C"/>
</dbReference>
<keyword evidence="1" id="KW-0812">Transmembrane</keyword>
<dbReference type="STRING" id="1048983.EL17_00445"/>
<evidence type="ECO:0000259" key="2">
    <source>
        <dbReference type="Pfam" id="PF04773"/>
    </source>
</evidence>
<keyword evidence="1" id="KW-1133">Transmembrane helix</keyword>
<keyword evidence="1" id="KW-0472">Membrane</keyword>
<dbReference type="PANTHER" id="PTHR30273:SF2">
    <property type="entry name" value="PROTEIN FECR"/>
    <property type="match status" value="1"/>
</dbReference>
<dbReference type="OrthoDB" id="1099916at2"/>
<dbReference type="Pfam" id="PF16344">
    <property type="entry name" value="FecR_C"/>
    <property type="match status" value="1"/>
</dbReference>
<dbReference type="InterPro" id="IPR006860">
    <property type="entry name" value="FecR"/>
</dbReference>